<dbReference type="Proteomes" id="UP000231252">
    <property type="component" value="Unassembled WGS sequence"/>
</dbReference>
<dbReference type="PROSITE" id="PS00113">
    <property type="entry name" value="ADENYLATE_KINASE"/>
    <property type="match status" value="1"/>
</dbReference>
<dbReference type="Pfam" id="PF00406">
    <property type="entry name" value="ADK"/>
    <property type="match status" value="1"/>
</dbReference>
<dbReference type="SUPFAM" id="SSF52540">
    <property type="entry name" value="P-loop containing nucleoside triphosphate hydrolases"/>
    <property type="match status" value="1"/>
</dbReference>
<organism evidence="5 6">
    <name type="scientific">candidate division WWE3 bacterium CG08_land_8_20_14_0_20_41_10</name>
    <dbReference type="NCBI Taxonomy" id="1975085"/>
    <lineage>
        <taxon>Bacteria</taxon>
        <taxon>Katanobacteria</taxon>
    </lineage>
</organism>
<evidence type="ECO:0008006" key="7">
    <source>
        <dbReference type="Google" id="ProtNLM"/>
    </source>
</evidence>
<evidence type="ECO:0000313" key="5">
    <source>
        <dbReference type="EMBL" id="PIS22537.1"/>
    </source>
</evidence>
<dbReference type="InterPro" id="IPR027417">
    <property type="entry name" value="P-loop_NTPase"/>
</dbReference>
<dbReference type="AlphaFoldDB" id="A0A2H0XC64"/>
<keyword evidence="1" id="KW-0808">Transferase</keyword>
<sequence>MDFPLFNTKVLGKGEIYDLNDPVGRRQYFEDKLGSKLDNIKEFLDNNTFVGFMLAKKSAGKGTYSKMFAEVVGEDRVAHVSVGDIVRQVHKTVGESESEKNKLIDYLRSSYRGFISVEECVDALLGRTQDRLIPTEFILALVKREIDKIGRKAIFIDGFPRTLDQISYSLYFRSLINLRDDPDFFVLIDIPETIIDERMKYRVVCPVCNTSRNLKLLPTKFVDYDKAENKFHLLCDNKVCSEYSRARLVAKEGDDKGIGSIKNRLEMDGKLMEMATKLQGIQKILVRNAVPTEFVEDYTEPYEITPEYVYRYDEASQKIVTEQKPWVVKDDAGKDCNSLLAPPALLSMMSQMHSILL</sequence>
<evidence type="ECO:0000256" key="4">
    <source>
        <dbReference type="ARBA" id="ARBA00022777"/>
    </source>
</evidence>
<dbReference type="PANTHER" id="PTHR23359">
    <property type="entry name" value="NUCLEOTIDE KINASE"/>
    <property type="match status" value="1"/>
</dbReference>
<dbReference type="InterPro" id="IPR000850">
    <property type="entry name" value="Adenylat/UMP-CMP_kin"/>
</dbReference>
<dbReference type="GO" id="GO:0009165">
    <property type="term" value="P:nucleotide biosynthetic process"/>
    <property type="evidence" value="ECO:0007669"/>
    <property type="project" value="UniProtKB-KW"/>
</dbReference>
<dbReference type="EMBL" id="PEYU01000025">
    <property type="protein sequence ID" value="PIS22537.1"/>
    <property type="molecule type" value="Genomic_DNA"/>
</dbReference>
<proteinExistence type="predicted"/>
<evidence type="ECO:0000256" key="3">
    <source>
        <dbReference type="ARBA" id="ARBA00022741"/>
    </source>
</evidence>
<dbReference type="GO" id="GO:0019205">
    <property type="term" value="F:nucleobase-containing compound kinase activity"/>
    <property type="evidence" value="ECO:0007669"/>
    <property type="project" value="InterPro"/>
</dbReference>
<keyword evidence="3" id="KW-0547">Nucleotide-binding</keyword>
<reference evidence="6" key="1">
    <citation type="submission" date="2017-09" db="EMBL/GenBank/DDBJ databases">
        <title>Depth-based differentiation of microbial function through sediment-hosted aquifers and enrichment of novel symbionts in the deep terrestrial subsurface.</title>
        <authorList>
            <person name="Probst A.J."/>
            <person name="Ladd B."/>
            <person name="Jarett J.K."/>
            <person name="Geller-Mcgrath D.E."/>
            <person name="Sieber C.M.K."/>
            <person name="Emerson J.B."/>
            <person name="Anantharaman K."/>
            <person name="Thomas B.C."/>
            <person name="Malmstrom R."/>
            <person name="Stieglmeier M."/>
            <person name="Klingl A."/>
            <person name="Woyke T."/>
            <person name="Ryan C.M."/>
            <person name="Banfield J.F."/>
        </authorList>
    </citation>
    <scope>NUCLEOTIDE SEQUENCE [LARGE SCALE GENOMIC DNA]</scope>
</reference>
<name>A0A2H0XC64_UNCKA</name>
<protein>
    <recommendedName>
        <fullName evidence="7">Adenylate kinase</fullName>
    </recommendedName>
</protein>
<dbReference type="Gene3D" id="3.40.50.300">
    <property type="entry name" value="P-loop containing nucleotide triphosphate hydrolases"/>
    <property type="match status" value="1"/>
</dbReference>
<evidence type="ECO:0000256" key="2">
    <source>
        <dbReference type="ARBA" id="ARBA00022727"/>
    </source>
</evidence>
<evidence type="ECO:0000313" key="6">
    <source>
        <dbReference type="Proteomes" id="UP000231252"/>
    </source>
</evidence>
<dbReference type="GO" id="GO:0005524">
    <property type="term" value="F:ATP binding"/>
    <property type="evidence" value="ECO:0007669"/>
    <property type="project" value="InterPro"/>
</dbReference>
<keyword evidence="2" id="KW-0545">Nucleotide biosynthesis</keyword>
<dbReference type="InterPro" id="IPR033690">
    <property type="entry name" value="Adenylat_kinase_CS"/>
</dbReference>
<comment type="caution">
    <text evidence="5">The sequence shown here is derived from an EMBL/GenBank/DDBJ whole genome shotgun (WGS) entry which is preliminary data.</text>
</comment>
<evidence type="ECO:0000256" key="1">
    <source>
        <dbReference type="ARBA" id="ARBA00022679"/>
    </source>
</evidence>
<keyword evidence="4" id="KW-0418">Kinase</keyword>
<gene>
    <name evidence="5" type="ORF">COT50_01340</name>
</gene>
<accession>A0A2H0XC64</accession>